<keyword evidence="2" id="KW-1185">Reference proteome</keyword>
<protein>
    <submittedName>
        <fullName evidence="1">Uncharacterized protein</fullName>
    </submittedName>
</protein>
<accession>A0A1V4JDR0</accession>
<comment type="caution">
    <text evidence="1">The sequence shown here is derived from an EMBL/GenBank/DDBJ whole genome shotgun (WGS) entry which is preliminary data.</text>
</comment>
<dbReference type="Proteomes" id="UP000190648">
    <property type="component" value="Unassembled WGS sequence"/>
</dbReference>
<organism evidence="1 2">
    <name type="scientific">Patagioenas fasciata monilis</name>
    <dbReference type="NCBI Taxonomy" id="372326"/>
    <lineage>
        <taxon>Eukaryota</taxon>
        <taxon>Metazoa</taxon>
        <taxon>Chordata</taxon>
        <taxon>Craniata</taxon>
        <taxon>Vertebrata</taxon>
        <taxon>Euteleostomi</taxon>
        <taxon>Archelosauria</taxon>
        <taxon>Archosauria</taxon>
        <taxon>Dinosauria</taxon>
        <taxon>Saurischia</taxon>
        <taxon>Theropoda</taxon>
        <taxon>Coelurosauria</taxon>
        <taxon>Aves</taxon>
        <taxon>Neognathae</taxon>
        <taxon>Neoaves</taxon>
        <taxon>Columbimorphae</taxon>
        <taxon>Columbiformes</taxon>
        <taxon>Columbidae</taxon>
        <taxon>Patagioenas</taxon>
    </lineage>
</organism>
<name>A0A1V4JDR0_PATFA</name>
<gene>
    <name evidence="1" type="ORF">AV530_019553</name>
</gene>
<dbReference type="EMBL" id="LSYS01007908">
    <property type="protein sequence ID" value="OPJ70403.1"/>
    <property type="molecule type" value="Genomic_DNA"/>
</dbReference>
<reference evidence="1 2" key="1">
    <citation type="submission" date="2016-02" db="EMBL/GenBank/DDBJ databases">
        <title>Band-tailed pigeon sequencing and assembly.</title>
        <authorList>
            <person name="Soares A.E."/>
            <person name="Novak B.J."/>
            <person name="Rice E.S."/>
            <person name="O'Connell B."/>
            <person name="Chang D."/>
            <person name="Weber S."/>
            <person name="Shapiro B."/>
        </authorList>
    </citation>
    <scope>NUCLEOTIDE SEQUENCE [LARGE SCALE GENOMIC DNA]</scope>
    <source>
        <strain evidence="1">BTP2013</strain>
        <tissue evidence="1">Blood</tissue>
    </source>
</reference>
<proteinExistence type="predicted"/>
<dbReference type="AlphaFoldDB" id="A0A1V4JDR0"/>
<evidence type="ECO:0000313" key="2">
    <source>
        <dbReference type="Proteomes" id="UP000190648"/>
    </source>
</evidence>
<sequence>MWTLLSFLPGIRSPRGPEIILDEPSQDCAQKVWGQAHREMCFELYEALRTKPMGVHDQVPDAEGLTLK</sequence>
<evidence type="ECO:0000313" key="1">
    <source>
        <dbReference type="EMBL" id="OPJ70403.1"/>
    </source>
</evidence>